<dbReference type="KEGG" id="ngg:RG540_CH26280"/>
<comment type="similarity">
    <text evidence="1">Belongs to the AHA1 family.</text>
</comment>
<dbReference type="Proteomes" id="UP000028181">
    <property type="component" value="Chromosome I"/>
</dbReference>
<dbReference type="CDD" id="cd08896">
    <property type="entry name" value="SRPBCC_CalC_Aha1-like_3"/>
    <property type="match status" value="1"/>
</dbReference>
<dbReference type="Gene3D" id="3.30.530.20">
    <property type="match status" value="1"/>
</dbReference>
<reference evidence="4" key="1">
    <citation type="journal article" date="2014" name="BMC Genomics">
        <title>Genome sequencing of two Neorhizobium galegae strains reveals a noeT gene responsible for the unusual acetylation of the nodulation factors.</title>
        <authorList>
            <person name="Osterman J."/>
            <person name="Marsh J."/>
            <person name="Laine P.K."/>
            <person name="Zeng Z."/>
            <person name="Alatalo E."/>
            <person name="Sullivan J.T."/>
            <person name="Young J.P."/>
            <person name="Thomas-Oates J."/>
            <person name="Paulin L."/>
            <person name="Lindstrom K."/>
        </authorList>
    </citation>
    <scope>NUCLEOTIDE SEQUENCE [LARGE SCALE GENOMIC DNA]</scope>
    <source>
        <strain evidence="4">HAMBI 540</strain>
    </source>
</reference>
<accession>A0A068SSG1</accession>
<name>A0A068SSG1_NEOGA</name>
<dbReference type="InterPro" id="IPR013538">
    <property type="entry name" value="ASHA1/2-like_C"/>
</dbReference>
<organism evidence="3 4">
    <name type="scientific">Neorhizobium galegae bv. orientalis str. HAMBI 540</name>
    <dbReference type="NCBI Taxonomy" id="1028800"/>
    <lineage>
        <taxon>Bacteria</taxon>
        <taxon>Pseudomonadati</taxon>
        <taxon>Pseudomonadota</taxon>
        <taxon>Alphaproteobacteria</taxon>
        <taxon>Hyphomicrobiales</taxon>
        <taxon>Rhizobiaceae</taxon>
        <taxon>Rhizobium/Agrobacterium group</taxon>
        <taxon>Neorhizobium</taxon>
    </lineage>
</organism>
<dbReference type="AlphaFoldDB" id="A0A068SSG1"/>
<dbReference type="RefSeq" id="WP_038588521.1">
    <property type="nucleotide sequence ID" value="NZ_HG938353.1"/>
</dbReference>
<dbReference type="HOGENOM" id="CLU_108923_6_1_5"/>
<sequence>MTANTAKYALQIVREMNVPADKLYKAWTTPERMGEWFCPQPWKVTEARMDIRAGGSSFILMEGPNGEKIPNYGIYLEVVPNKKLVFTDAYTSAWVPSEKPFMTAVVEFEDLGNGRTKYIATAYHWTEEDKNAHQQMGFEEGWGIVARQLEEIAKTF</sequence>
<dbReference type="SUPFAM" id="SSF55961">
    <property type="entry name" value="Bet v1-like"/>
    <property type="match status" value="1"/>
</dbReference>
<dbReference type="OrthoDB" id="9805228at2"/>
<dbReference type="GeneID" id="24256037"/>
<keyword evidence="4" id="KW-1185">Reference proteome</keyword>
<evidence type="ECO:0000259" key="2">
    <source>
        <dbReference type="Pfam" id="PF08327"/>
    </source>
</evidence>
<dbReference type="PATRIC" id="fig|1028800.3.peg.2657"/>
<protein>
    <submittedName>
        <fullName evidence="3">Activator of Hsp90 ATPase 1 family protein</fullName>
    </submittedName>
</protein>
<gene>
    <name evidence="3" type="ORF">RG540_CH26280</name>
</gene>
<dbReference type="InterPro" id="IPR023393">
    <property type="entry name" value="START-like_dom_sf"/>
</dbReference>
<feature type="domain" description="Activator of Hsp90 ATPase homologue 1/2-like C-terminal" evidence="2">
    <location>
        <begin position="17"/>
        <end position="153"/>
    </location>
</feature>
<evidence type="ECO:0000313" key="4">
    <source>
        <dbReference type="Proteomes" id="UP000028181"/>
    </source>
</evidence>
<dbReference type="Pfam" id="PF08327">
    <property type="entry name" value="AHSA1"/>
    <property type="match status" value="1"/>
</dbReference>
<evidence type="ECO:0000256" key="1">
    <source>
        <dbReference type="ARBA" id="ARBA00006817"/>
    </source>
</evidence>
<evidence type="ECO:0000313" key="3">
    <source>
        <dbReference type="EMBL" id="CDN48794.1"/>
    </source>
</evidence>
<dbReference type="eggNOG" id="COG3832">
    <property type="taxonomic scope" value="Bacteria"/>
</dbReference>
<proteinExistence type="inferred from homology"/>
<dbReference type="EMBL" id="HG938353">
    <property type="protein sequence ID" value="CDN48794.1"/>
    <property type="molecule type" value="Genomic_DNA"/>
</dbReference>